<evidence type="ECO:0000313" key="2">
    <source>
        <dbReference type="EMBL" id="JAV17187.1"/>
    </source>
</evidence>
<dbReference type="EMBL" id="GFDG01001612">
    <property type="protein sequence ID" value="JAV17187.1"/>
    <property type="molecule type" value="Transcribed_RNA"/>
</dbReference>
<organism evidence="2">
    <name type="scientific">Haematobia irritans</name>
    <name type="common">Horn fly</name>
    <name type="synonym">Conops irritans</name>
    <dbReference type="NCBI Taxonomy" id="7368"/>
    <lineage>
        <taxon>Eukaryota</taxon>
        <taxon>Metazoa</taxon>
        <taxon>Ecdysozoa</taxon>
        <taxon>Arthropoda</taxon>
        <taxon>Hexapoda</taxon>
        <taxon>Insecta</taxon>
        <taxon>Pterygota</taxon>
        <taxon>Neoptera</taxon>
        <taxon>Endopterygota</taxon>
        <taxon>Diptera</taxon>
        <taxon>Brachycera</taxon>
        <taxon>Muscomorpha</taxon>
        <taxon>Muscoidea</taxon>
        <taxon>Muscidae</taxon>
        <taxon>Haematobia</taxon>
    </lineage>
</organism>
<protein>
    <submittedName>
        <fullName evidence="2">Putative secreted protein</fullName>
    </submittedName>
</protein>
<dbReference type="AlphaFoldDB" id="A0A1L8EEN5"/>
<feature type="chain" id="PRO_5012250812" evidence="1">
    <location>
        <begin position="18"/>
        <end position="146"/>
    </location>
</feature>
<proteinExistence type="predicted"/>
<accession>A0A1L8EEN5</accession>
<evidence type="ECO:0000256" key="1">
    <source>
        <dbReference type="SAM" id="SignalP"/>
    </source>
</evidence>
<feature type="signal peptide" evidence="1">
    <location>
        <begin position="1"/>
        <end position="17"/>
    </location>
</feature>
<keyword evidence="1" id="KW-0732">Signal</keyword>
<name>A0A1L8EEN5_HAEIR</name>
<reference evidence="2" key="1">
    <citation type="submission" date="2017-01" db="EMBL/GenBank/DDBJ databases">
        <title>An insight into the sialome and mialome of the horn fly, Haematobia irritans.</title>
        <authorList>
            <person name="Breijo M."/>
            <person name="Boiani M."/>
            <person name="Ures X."/>
            <person name="Rocha S."/>
            <person name="Sequeira M."/>
            <person name="Ribeiro J.M."/>
        </authorList>
    </citation>
    <scope>NUCLEOTIDE SEQUENCE</scope>
</reference>
<sequence length="146" mass="16518">MKLFAILVIALVAQSYAYSSFSDFDESSDYDNSNSWSDSNRYPMSDSYSTKFTSSASRLPEAQFYKRKIIQRLAGSHTFSNNPVHKEKLINVADEKLENCKTPSGQKLDKHCLGRAIGQVMQLIATVENNDRQSGARDSNVRLFDY</sequence>